<dbReference type="GO" id="GO:0008270">
    <property type="term" value="F:zinc ion binding"/>
    <property type="evidence" value="ECO:0007669"/>
    <property type="project" value="UniProtKB-KW"/>
</dbReference>
<evidence type="ECO:0000256" key="3">
    <source>
        <dbReference type="ARBA" id="ARBA00022833"/>
    </source>
</evidence>
<proteinExistence type="predicted"/>
<dbReference type="PROSITE" id="PS50089">
    <property type="entry name" value="ZF_RING_2"/>
    <property type="match status" value="1"/>
</dbReference>
<dbReference type="PANTHER" id="PTHR47258:SF1">
    <property type="entry name" value="E3 UBIQUITIN-PROTEIN LIGASE XERICO-RELATED"/>
    <property type="match status" value="1"/>
</dbReference>
<dbReference type="CDD" id="cd16448">
    <property type="entry name" value="RING-H2"/>
    <property type="match status" value="1"/>
</dbReference>
<keyword evidence="1" id="KW-0479">Metal-binding</keyword>
<evidence type="ECO:0000313" key="8">
    <source>
        <dbReference type="Proteomes" id="UP001140949"/>
    </source>
</evidence>
<keyword evidence="3" id="KW-0862">Zinc</keyword>
<dbReference type="EMBL" id="JANAVB010004796">
    <property type="protein sequence ID" value="KAJ6848100.1"/>
    <property type="molecule type" value="Genomic_DNA"/>
</dbReference>
<dbReference type="Gene3D" id="3.30.40.10">
    <property type="entry name" value="Zinc/RING finger domain, C3HC4 (zinc finger)"/>
    <property type="match status" value="1"/>
</dbReference>
<gene>
    <name evidence="7" type="ORF">M6B38_116380</name>
    <name evidence="6" type="ORF">M6B38_141250</name>
</gene>
<evidence type="ECO:0000259" key="5">
    <source>
        <dbReference type="PROSITE" id="PS50089"/>
    </source>
</evidence>
<organism evidence="7 8">
    <name type="scientific">Iris pallida</name>
    <name type="common">Sweet iris</name>
    <dbReference type="NCBI Taxonomy" id="29817"/>
    <lineage>
        <taxon>Eukaryota</taxon>
        <taxon>Viridiplantae</taxon>
        <taxon>Streptophyta</taxon>
        <taxon>Embryophyta</taxon>
        <taxon>Tracheophyta</taxon>
        <taxon>Spermatophyta</taxon>
        <taxon>Magnoliopsida</taxon>
        <taxon>Liliopsida</taxon>
        <taxon>Asparagales</taxon>
        <taxon>Iridaceae</taxon>
        <taxon>Iridoideae</taxon>
        <taxon>Irideae</taxon>
        <taxon>Iris</taxon>
    </lineage>
</organism>
<dbReference type="SUPFAM" id="SSF57850">
    <property type="entry name" value="RING/U-box"/>
    <property type="match status" value="1"/>
</dbReference>
<reference evidence="7" key="2">
    <citation type="submission" date="2023-04" db="EMBL/GenBank/DDBJ databases">
        <authorList>
            <person name="Bruccoleri R.E."/>
            <person name="Oakeley E.J."/>
            <person name="Faust A.-M."/>
            <person name="Dessus-Babus S."/>
            <person name="Altorfer M."/>
            <person name="Burckhardt D."/>
            <person name="Oertli M."/>
            <person name="Naumann U."/>
            <person name="Petersen F."/>
            <person name="Wong J."/>
        </authorList>
    </citation>
    <scope>NUCLEOTIDE SEQUENCE</scope>
    <source>
        <strain evidence="7">GSM-AAB239-AS_SAM_17_03QT</strain>
        <tissue evidence="7">Leaf</tissue>
    </source>
</reference>
<feature type="domain" description="RING-type" evidence="5">
    <location>
        <begin position="96"/>
        <end position="138"/>
    </location>
</feature>
<dbReference type="InterPro" id="IPR011016">
    <property type="entry name" value="Znf_RING-CH"/>
</dbReference>
<reference evidence="7" key="1">
    <citation type="journal article" date="2023" name="GigaByte">
        <title>Genome assembly of the bearded iris, Iris pallida Lam.</title>
        <authorList>
            <person name="Bruccoleri R.E."/>
            <person name="Oakeley E.J."/>
            <person name="Faust A.M.E."/>
            <person name="Altorfer M."/>
            <person name="Dessus-Babus S."/>
            <person name="Burckhardt D."/>
            <person name="Oertli M."/>
            <person name="Naumann U."/>
            <person name="Petersen F."/>
            <person name="Wong J."/>
        </authorList>
    </citation>
    <scope>NUCLEOTIDE SEQUENCE</scope>
    <source>
        <strain evidence="7">GSM-AAB239-AS_SAM_17_03QT</strain>
    </source>
</reference>
<keyword evidence="8" id="KW-1185">Reference proteome</keyword>
<evidence type="ECO:0000256" key="1">
    <source>
        <dbReference type="ARBA" id="ARBA00022723"/>
    </source>
</evidence>
<sequence>MGLSSLPSPSEGVLTVVLVNTALSVSIIKEILRSILRLLGWKQPPTDDPASALHQPDLSAEPTLTDRFRTRFRPVRFGRRRSEGKNHHQSQHAPDCRVCLCRFDPDSVVSRLPCGHTFHRACLETWLDYHHATCPLCRTRMLPEDPDPVWF</sequence>
<dbReference type="Proteomes" id="UP001140949">
    <property type="component" value="Unassembled WGS sequence"/>
</dbReference>
<dbReference type="InterPro" id="IPR013083">
    <property type="entry name" value="Znf_RING/FYVE/PHD"/>
</dbReference>
<dbReference type="PANTHER" id="PTHR47258">
    <property type="match status" value="1"/>
</dbReference>
<evidence type="ECO:0000313" key="7">
    <source>
        <dbReference type="EMBL" id="KAJ6848100.1"/>
    </source>
</evidence>
<evidence type="ECO:0000256" key="4">
    <source>
        <dbReference type="PROSITE-ProRule" id="PRU00175"/>
    </source>
</evidence>
<evidence type="ECO:0000256" key="2">
    <source>
        <dbReference type="ARBA" id="ARBA00022771"/>
    </source>
</evidence>
<protein>
    <submittedName>
        <fullName evidence="7">E3 ubiquitin-protein ligase XERICO</fullName>
    </submittedName>
</protein>
<dbReference type="SMART" id="SM00744">
    <property type="entry name" value="RINGv"/>
    <property type="match status" value="1"/>
</dbReference>
<dbReference type="InterPro" id="IPR001841">
    <property type="entry name" value="Znf_RING"/>
</dbReference>
<comment type="caution">
    <text evidence="7">The sequence shown here is derived from an EMBL/GenBank/DDBJ whole genome shotgun (WGS) entry which is preliminary data.</text>
</comment>
<evidence type="ECO:0000313" key="6">
    <source>
        <dbReference type="EMBL" id="KAJ6814336.1"/>
    </source>
</evidence>
<dbReference type="AlphaFoldDB" id="A0AAX6I483"/>
<dbReference type="SMART" id="SM00184">
    <property type="entry name" value="RING"/>
    <property type="match status" value="1"/>
</dbReference>
<dbReference type="InterPro" id="IPR044249">
    <property type="entry name" value="XERICO-like"/>
</dbReference>
<name>A0AAX6I483_IRIPA</name>
<accession>A0AAX6I483</accession>
<dbReference type="Pfam" id="PF13639">
    <property type="entry name" value="zf-RING_2"/>
    <property type="match status" value="1"/>
</dbReference>
<dbReference type="EMBL" id="JANAVB010029816">
    <property type="protein sequence ID" value="KAJ6814336.1"/>
    <property type="molecule type" value="Genomic_DNA"/>
</dbReference>
<keyword evidence="2 4" id="KW-0863">Zinc-finger</keyword>